<gene>
    <name evidence="1" type="ORF">Fcan01_15436</name>
</gene>
<keyword evidence="2" id="KW-1185">Reference proteome</keyword>
<dbReference type="Proteomes" id="UP000198287">
    <property type="component" value="Unassembled WGS sequence"/>
</dbReference>
<organism evidence="1 2">
    <name type="scientific">Folsomia candida</name>
    <name type="common">Springtail</name>
    <dbReference type="NCBI Taxonomy" id="158441"/>
    <lineage>
        <taxon>Eukaryota</taxon>
        <taxon>Metazoa</taxon>
        <taxon>Ecdysozoa</taxon>
        <taxon>Arthropoda</taxon>
        <taxon>Hexapoda</taxon>
        <taxon>Collembola</taxon>
        <taxon>Entomobryomorpha</taxon>
        <taxon>Isotomoidea</taxon>
        <taxon>Isotomidae</taxon>
        <taxon>Proisotominae</taxon>
        <taxon>Folsomia</taxon>
    </lineage>
</organism>
<dbReference type="EMBL" id="LNIX01000010">
    <property type="protein sequence ID" value="OXA49724.1"/>
    <property type="molecule type" value="Genomic_DNA"/>
</dbReference>
<accession>A0A226DY40</accession>
<proteinExistence type="predicted"/>
<name>A0A226DY40_FOLCA</name>
<reference evidence="1 2" key="1">
    <citation type="submission" date="2015-12" db="EMBL/GenBank/DDBJ databases">
        <title>The genome of Folsomia candida.</title>
        <authorList>
            <person name="Faddeeva A."/>
            <person name="Derks M.F."/>
            <person name="Anvar Y."/>
            <person name="Smit S."/>
            <person name="Van Straalen N."/>
            <person name="Roelofs D."/>
        </authorList>
    </citation>
    <scope>NUCLEOTIDE SEQUENCE [LARGE SCALE GENOMIC DNA]</scope>
    <source>
        <strain evidence="1 2">VU population</strain>
        <tissue evidence="1">Whole body</tissue>
    </source>
</reference>
<comment type="caution">
    <text evidence="1">The sequence shown here is derived from an EMBL/GenBank/DDBJ whole genome shotgun (WGS) entry which is preliminary data.</text>
</comment>
<evidence type="ECO:0000313" key="1">
    <source>
        <dbReference type="EMBL" id="OXA49724.1"/>
    </source>
</evidence>
<dbReference type="AlphaFoldDB" id="A0A226DY40"/>
<protein>
    <submittedName>
        <fullName evidence="1">Uncharacterized protein</fullName>
    </submittedName>
</protein>
<evidence type="ECO:0000313" key="2">
    <source>
        <dbReference type="Proteomes" id="UP000198287"/>
    </source>
</evidence>
<sequence length="497" mass="57038">MEYTILATSCPPGDEWEVPVPATFCPKLSHQATNRDNKPATLLLDPDDFTNLEKFEETLKTCGNLVSVQIEGKLSEQGSSRFGWDHYAKILQLVTQYCGGRLECFCLAVNRTSEVSQVEGKLKRRMESESKGTEREYHPHSQIWDDFVTAVAPTLRHISLPTTSFPYHIPRFAFERLILEAPNLDQISLAGEPPKWSSLYLNRAELGGYHAIRRKDPFTCLISVQIGYVDLSDGWMLNELRHFVHLRNLHLYFDQLPVGEGTLDLTGFDKLVSLAITPHEFGVIFDTWKTLQRNETPVDLEFPEACKITKLDLRGLIMKDSFWTGLHERVLTLMEFTYCVAHAPISLIDPKSFTRLDSLQFLSLNVPINYWNDDVMTLLWHTGGPFRLHLANVQDSDVAVVDELVNLRILGSFQNLEWIAHKRDKIWIEVEFANYQQEDIHAEERATVSQQSKNFKIDWKNVHAEINAANEAEDDEYGEKKEPLPAKWVLKAVYKCD</sequence>